<organism evidence="5 6">
    <name type="scientific">Oedothorax gibbosus</name>
    <dbReference type="NCBI Taxonomy" id="931172"/>
    <lineage>
        <taxon>Eukaryota</taxon>
        <taxon>Metazoa</taxon>
        <taxon>Ecdysozoa</taxon>
        <taxon>Arthropoda</taxon>
        <taxon>Chelicerata</taxon>
        <taxon>Arachnida</taxon>
        <taxon>Araneae</taxon>
        <taxon>Araneomorphae</taxon>
        <taxon>Entelegynae</taxon>
        <taxon>Araneoidea</taxon>
        <taxon>Linyphiidae</taxon>
        <taxon>Erigoninae</taxon>
        <taxon>Oedothorax</taxon>
    </lineage>
</organism>
<dbReference type="InterPro" id="IPR002919">
    <property type="entry name" value="TIL_dom"/>
</dbReference>
<name>A0AAV6VQ78_9ARAC</name>
<keyword evidence="2" id="KW-1015">Disulfide bond</keyword>
<feature type="chain" id="PRO_5043652909" description="Chitin-binding type-2 domain-containing protein" evidence="3">
    <location>
        <begin position="22"/>
        <end position="207"/>
    </location>
</feature>
<dbReference type="GO" id="GO:0008061">
    <property type="term" value="F:chitin binding"/>
    <property type="evidence" value="ECO:0007669"/>
    <property type="project" value="InterPro"/>
</dbReference>
<dbReference type="EMBL" id="JAFNEN010000035">
    <property type="protein sequence ID" value="KAG8198795.1"/>
    <property type="molecule type" value="Genomic_DNA"/>
</dbReference>
<dbReference type="SUPFAM" id="SSF57567">
    <property type="entry name" value="Serine protease inhibitors"/>
    <property type="match status" value="1"/>
</dbReference>
<feature type="signal peptide" evidence="3">
    <location>
        <begin position="1"/>
        <end position="21"/>
    </location>
</feature>
<dbReference type="InterPro" id="IPR036084">
    <property type="entry name" value="Ser_inhib-like_sf"/>
</dbReference>
<dbReference type="PROSITE" id="PS50940">
    <property type="entry name" value="CHIT_BIND_II"/>
    <property type="match status" value="1"/>
</dbReference>
<gene>
    <name evidence="5" type="ORF">JTE90_007099</name>
</gene>
<dbReference type="Proteomes" id="UP000827092">
    <property type="component" value="Unassembled WGS sequence"/>
</dbReference>
<feature type="domain" description="Chitin-binding type-2" evidence="4">
    <location>
        <begin position="61"/>
        <end position="116"/>
    </location>
</feature>
<evidence type="ECO:0000256" key="2">
    <source>
        <dbReference type="ARBA" id="ARBA00023157"/>
    </source>
</evidence>
<dbReference type="PANTHER" id="PTHR23259:SF69">
    <property type="entry name" value="GEO11767P1-RELATED"/>
    <property type="match status" value="1"/>
</dbReference>
<reference evidence="5 6" key="1">
    <citation type="journal article" date="2022" name="Nat. Ecol. Evol.">
        <title>A masculinizing supergene underlies an exaggerated male reproductive morph in a spider.</title>
        <authorList>
            <person name="Hendrickx F."/>
            <person name="De Corte Z."/>
            <person name="Sonet G."/>
            <person name="Van Belleghem S.M."/>
            <person name="Kostlbacher S."/>
            <person name="Vangestel C."/>
        </authorList>
    </citation>
    <scope>NUCLEOTIDE SEQUENCE [LARGE SCALE GENOMIC DNA]</scope>
    <source>
        <strain evidence="5">W744_W776</strain>
    </source>
</reference>
<evidence type="ECO:0000313" key="6">
    <source>
        <dbReference type="Proteomes" id="UP000827092"/>
    </source>
</evidence>
<keyword evidence="3" id="KW-0732">Signal</keyword>
<dbReference type="PANTHER" id="PTHR23259">
    <property type="entry name" value="RIDDLE"/>
    <property type="match status" value="1"/>
</dbReference>
<dbReference type="Pfam" id="PF01607">
    <property type="entry name" value="CBM_14"/>
    <property type="match status" value="1"/>
</dbReference>
<dbReference type="SMART" id="SM00494">
    <property type="entry name" value="ChtBD2"/>
    <property type="match status" value="1"/>
</dbReference>
<evidence type="ECO:0000259" key="4">
    <source>
        <dbReference type="PROSITE" id="PS50940"/>
    </source>
</evidence>
<protein>
    <recommendedName>
        <fullName evidence="4">Chitin-binding type-2 domain-containing protein</fullName>
    </recommendedName>
</protein>
<proteinExistence type="predicted"/>
<keyword evidence="6" id="KW-1185">Reference proteome</keyword>
<evidence type="ECO:0000256" key="1">
    <source>
        <dbReference type="ARBA" id="ARBA00022690"/>
    </source>
</evidence>
<dbReference type="Pfam" id="PF01826">
    <property type="entry name" value="TIL"/>
    <property type="match status" value="1"/>
</dbReference>
<dbReference type="GO" id="GO:0030414">
    <property type="term" value="F:peptidase inhibitor activity"/>
    <property type="evidence" value="ECO:0007669"/>
    <property type="project" value="UniProtKB-KW"/>
</dbReference>
<keyword evidence="1" id="KW-0646">Protease inhibitor</keyword>
<dbReference type="GO" id="GO:0005576">
    <property type="term" value="C:extracellular region"/>
    <property type="evidence" value="ECO:0007669"/>
    <property type="project" value="InterPro"/>
</dbReference>
<dbReference type="InterPro" id="IPR036508">
    <property type="entry name" value="Chitin-bd_dom_sf"/>
</dbReference>
<evidence type="ECO:0000313" key="5">
    <source>
        <dbReference type="EMBL" id="KAG8198795.1"/>
    </source>
</evidence>
<accession>A0AAV6VQ78</accession>
<dbReference type="InterPro" id="IPR002557">
    <property type="entry name" value="Chitin-bd_dom"/>
</dbReference>
<dbReference type="InterPro" id="IPR051368">
    <property type="entry name" value="SerProtInhib-TIL_Domain"/>
</dbReference>
<comment type="caution">
    <text evidence="5">The sequence shown here is derived from an EMBL/GenBank/DDBJ whole genome shotgun (WGS) entry which is preliminary data.</text>
</comment>
<sequence>MAAIPELVLVMCFLAITGIWEQKSTKNLEDPIGEALEEIVQTYEKTLSLYDLLAHFPIDNTITCPESDTVLPYPGDCTRYVTCRDYKAHIRGCPPGMKFDKGALRCRFDFQTNCSDALEEHEHCGVNEEYSECGPSCEQTCDEYRNDYLDCPEECAKGCFCKEGFVRGSLRNCIEPRKCGNKNMLEPWFLINARTKTRTPALDDEDE</sequence>
<dbReference type="CDD" id="cd19941">
    <property type="entry name" value="TIL"/>
    <property type="match status" value="1"/>
</dbReference>
<dbReference type="AlphaFoldDB" id="A0AAV6VQ78"/>
<evidence type="ECO:0000256" key="3">
    <source>
        <dbReference type="SAM" id="SignalP"/>
    </source>
</evidence>
<dbReference type="Gene3D" id="2.10.25.10">
    <property type="entry name" value="Laminin"/>
    <property type="match status" value="1"/>
</dbReference>
<dbReference type="SUPFAM" id="SSF57625">
    <property type="entry name" value="Invertebrate chitin-binding proteins"/>
    <property type="match status" value="1"/>
</dbReference>
<dbReference type="Gene3D" id="2.170.140.10">
    <property type="entry name" value="Chitin binding domain"/>
    <property type="match status" value="1"/>
</dbReference>